<feature type="modified residue" description="4-aspartylphosphate" evidence="14">
    <location>
        <position position="822"/>
    </location>
</feature>
<keyword evidence="16" id="KW-1133">Transmembrane helix</keyword>
<keyword evidence="15" id="KW-0175">Coiled coil</keyword>
<dbReference type="Gene3D" id="3.40.50.2300">
    <property type="match status" value="1"/>
</dbReference>
<dbReference type="AlphaFoldDB" id="A0A4V1LG16"/>
<evidence type="ECO:0000256" key="4">
    <source>
        <dbReference type="ARBA" id="ARBA00012438"/>
    </source>
</evidence>
<name>A0A4V1LG16_9BACI</name>
<evidence type="ECO:0000313" key="20">
    <source>
        <dbReference type="EMBL" id="RXI98194.1"/>
    </source>
</evidence>
<accession>A0A4V1LG16</accession>
<evidence type="ECO:0000256" key="10">
    <source>
        <dbReference type="ARBA" id="ARBA00022840"/>
    </source>
</evidence>
<dbReference type="Gene3D" id="3.30.450.40">
    <property type="match status" value="1"/>
</dbReference>
<dbReference type="InterPro" id="IPR003660">
    <property type="entry name" value="HAMP_dom"/>
</dbReference>
<dbReference type="Gene3D" id="3.30.565.10">
    <property type="entry name" value="Histidine kinase-like ATPase, C-terminal domain"/>
    <property type="match status" value="1"/>
</dbReference>
<reference evidence="20 21" key="1">
    <citation type="journal article" date="2019" name="Int. J. Syst. Evol. Microbiol.">
        <title>Anaerobacillus alkaliphilus sp. nov., a novel alkaliphilic and moderately halophilic bacterium.</title>
        <authorList>
            <person name="Borsodi A.K."/>
            <person name="Aszalos J.M."/>
            <person name="Bihari P."/>
            <person name="Nagy I."/>
            <person name="Schumann P."/>
            <person name="Sproer C."/>
            <person name="Kovacs A.L."/>
            <person name="Boka K."/>
            <person name="Dobosy P."/>
            <person name="Ovari M."/>
            <person name="Szili-Kovacs T."/>
            <person name="Toth E."/>
        </authorList>
    </citation>
    <scope>NUCLEOTIDE SEQUENCE [LARGE SCALE GENOMIC DNA]</scope>
    <source>
        <strain evidence="20 21">B16-10</strain>
    </source>
</reference>
<protein>
    <recommendedName>
        <fullName evidence="13">Circadian input-output histidine kinase CikA</fullName>
        <ecNumber evidence="4">2.7.13.3</ecNumber>
    </recommendedName>
</protein>
<dbReference type="CDD" id="cd00082">
    <property type="entry name" value="HisKA"/>
    <property type="match status" value="1"/>
</dbReference>
<evidence type="ECO:0000256" key="5">
    <source>
        <dbReference type="ARBA" id="ARBA00022475"/>
    </source>
</evidence>
<dbReference type="CDD" id="cd16922">
    <property type="entry name" value="HATPase_EvgS-ArcB-TorS-like"/>
    <property type="match status" value="1"/>
</dbReference>
<keyword evidence="12 16" id="KW-0472">Membrane</keyword>
<dbReference type="Pfam" id="PF13185">
    <property type="entry name" value="GAF_2"/>
    <property type="match status" value="1"/>
</dbReference>
<sequence length="891" mass="100561">MKLKTKLYLGFGTILVILVLISSIVLYTLNTQKNNLEVIVQNSYERVSIAQALKSNAQTKARFVREFFLNDLGEKDYLEEELKITKLIEKSNILFNELSVLGSSNLNSIELVRELEHLNGLQDRNIAVAIELLKEGSYDEAKTLIIVDNASILSNLISGMDLLTETEEEAMEQLLENSLETYQSTLVLFVILVSISFVIVIGITTSVIRSFSVSLNNVRNVMMKIPHQSFDNIPRIKTELHNEFDDVAKAYNEMAEALERYASTEKNYQSSLEEENWLKTQFADVTTSFQGAQKLSLFGKIFVSKMATTVNATYGMFYFKEDKGYRGTATYAAEQEDITGDTMILKGEGLVGQCALNNRVILLDHLPSDYIVTKSGLGKASPTHLMLLPIQFEGEVLGVLELAKFETFTPLQQRLLEQVCLSLGPNLDRIQYHMEIERLLAESQVLTEELQAQSEELQQQQEELRTINEDLYKENILTEEKTKELEKIKSDLEQKNREILLSSKYKTEFLANMSHELRTPLNSMLILSEILSENNDRNLSKKQIEYAQTIHTSGKDLLNLINDILDLSKVESGKLEIFPEEVEVDEIEAFVQRQFTPIASQKNLNFEIVIDSNIPKIIITDDQRLKQILKNLLSNAFKFTNKGKVTLHVHAGSKETNSKLIFSVIDTGIGIPSHKQQVIFEAFNQLDGTTSRKYGGTGLGLSISKELAQLLGGYLAVRSEEGEGSNFSLYLPDLIESKTYDDLPLVAATVEDTMEIVSSSADHIKVEDLSNKTVLIVDDDMRNVFALTSILEKEKMNVLYAENGLDAIKKLEATKIDIVLMDIMMPKMNGYETMTEIRKNEKLKDIPIIALTAKAMKTDRQKCISAGASDYISKPVDLNQLLSLIRVWLYK</sequence>
<dbReference type="SMART" id="SM00448">
    <property type="entry name" value="REC"/>
    <property type="match status" value="1"/>
</dbReference>
<dbReference type="Pfam" id="PF00072">
    <property type="entry name" value="Response_reg"/>
    <property type="match status" value="1"/>
</dbReference>
<dbReference type="EC" id="2.7.13.3" evidence="4"/>
<comment type="subcellular location">
    <subcellularLocation>
        <location evidence="2">Cell membrane</location>
        <topology evidence="2">Multi-pass membrane protein</topology>
    </subcellularLocation>
</comment>
<keyword evidence="21" id="KW-1185">Reference proteome</keyword>
<dbReference type="InterPro" id="IPR003018">
    <property type="entry name" value="GAF"/>
</dbReference>
<feature type="domain" description="Histidine kinase" evidence="17">
    <location>
        <begin position="512"/>
        <end position="735"/>
    </location>
</feature>
<dbReference type="SMART" id="SM00387">
    <property type="entry name" value="HATPase_c"/>
    <property type="match status" value="1"/>
</dbReference>
<evidence type="ECO:0000259" key="18">
    <source>
        <dbReference type="PROSITE" id="PS50110"/>
    </source>
</evidence>
<keyword evidence="5" id="KW-1003">Cell membrane</keyword>
<keyword evidence="9" id="KW-0418">Kinase</keyword>
<keyword evidence="10" id="KW-0067">ATP-binding</keyword>
<keyword evidence="7" id="KW-0808">Transferase</keyword>
<evidence type="ECO:0000256" key="13">
    <source>
        <dbReference type="ARBA" id="ARBA00074306"/>
    </source>
</evidence>
<evidence type="ECO:0000256" key="14">
    <source>
        <dbReference type="PROSITE-ProRule" id="PRU00169"/>
    </source>
</evidence>
<comment type="catalytic activity">
    <reaction evidence="1">
        <text>ATP + protein L-histidine = ADP + protein N-phospho-L-histidine.</text>
        <dbReference type="EC" id="2.7.13.3"/>
    </reaction>
</comment>
<evidence type="ECO:0000259" key="17">
    <source>
        <dbReference type="PROSITE" id="PS50109"/>
    </source>
</evidence>
<dbReference type="SUPFAM" id="SSF47384">
    <property type="entry name" value="Homodimeric domain of signal transducing histidine kinase"/>
    <property type="match status" value="1"/>
</dbReference>
<evidence type="ECO:0000256" key="12">
    <source>
        <dbReference type="ARBA" id="ARBA00023136"/>
    </source>
</evidence>
<keyword evidence="11" id="KW-0902">Two-component regulatory system</keyword>
<feature type="coiled-coil region" evidence="15">
    <location>
        <begin position="247"/>
        <end position="274"/>
    </location>
</feature>
<dbReference type="InterPro" id="IPR029016">
    <property type="entry name" value="GAF-like_dom_sf"/>
</dbReference>
<evidence type="ECO:0000256" key="11">
    <source>
        <dbReference type="ARBA" id="ARBA00023012"/>
    </source>
</evidence>
<dbReference type="GO" id="GO:0005524">
    <property type="term" value="F:ATP binding"/>
    <property type="evidence" value="ECO:0007669"/>
    <property type="project" value="UniProtKB-KW"/>
</dbReference>
<dbReference type="InterPro" id="IPR001789">
    <property type="entry name" value="Sig_transdc_resp-reg_receiver"/>
</dbReference>
<keyword evidence="6 14" id="KW-0597">Phosphoprotein</keyword>
<evidence type="ECO:0000256" key="2">
    <source>
        <dbReference type="ARBA" id="ARBA00004651"/>
    </source>
</evidence>
<dbReference type="InterPro" id="IPR005467">
    <property type="entry name" value="His_kinase_dom"/>
</dbReference>
<dbReference type="PANTHER" id="PTHR45339:SF1">
    <property type="entry name" value="HYBRID SIGNAL TRANSDUCTION HISTIDINE KINASE J"/>
    <property type="match status" value="1"/>
</dbReference>
<organism evidence="20 21">
    <name type="scientific">Anaerobacillus alkaliphilus</name>
    <dbReference type="NCBI Taxonomy" id="1548597"/>
    <lineage>
        <taxon>Bacteria</taxon>
        <taxon>Bacillati</taxon>
        <taxon>Bacillota</taxon>
        <taxon>Bacilli</taxon>
        <taxon>Bacillales</taxon>
        <taxon>Bacillaceae</taxon>
        <taxon>Anaerobacillus</taxon>
    </lineage>
</organism>
<dbReference type="EMBL" id="QOUX01000046">
    <property type="protein sequence ID" value="RXI98194.1"/>
    <property type="molecule type" value="Genomic_DNA"/>
</dbReference>
<feature type="domain" description="HAMP" evidence="19">
    <location>
        <begin position="209"/>
        <end position="263"/>
    </location>
</feature>
<dbReference type="PANTHER" id="PTHR45339">
    <property type="entry name" value="HYBRID SIGNAL TRANSDUCTION HISTIDINE KINASE J"/>
    <property type="match status" value="1"/>
</dbReference>
<dbReference type="OrthoDB" id="9790669at2"/>
<dbReference type="PROSITE" id="PS50110">
    <property type="entry name" value="RESPONSE_REGULATORY"/>
    <property type="match status" value="1"/>
</dbReference>
<evidence type="ECO:0000256" key="6">
    <source>
        <dbReference type="ARBA" id="ARBA00022553"/>
    </source>
</evidence>
<feature type="coiled-coil region" evidence="15">
    <location>
        <begin position="436"/>
        <end position="498"/>
    </location>
</feature>
<evidence type="ECO:0000259" key="19">
    <source>
        <dbReference type="PROSITE" id="PS50885"/>
    </source>
</evidence>
<dbReference type="SUPFAM" id="SSF55874">
    <property type="entry name" value="ATPase domain of HSP90 chaperone/DNA topoisomerase II/histidine kinase"/>
    <property type="match status" value="1"/>
</dbReference>
<evidence type="ECO:0000313" key="21">
    <source>
        <dbReference type="Proteomes" id="UP000290649"/>
    </source>
</evidence>
<dbReference type="CDD" id="cd17546">
    <property type="entry name" value="REC_hyHK_CKI1_RcsC-like"/>
    <property type="match status" value="1"/>
</dbReference>
<dbReference type="InterPro" id="IPR003594">
    <property type="entry name" value="HATPase_dom"/>
</dbReference>
<evidence type="ECO:0000256" key="16">
    <source>
        <dbReference type="SAM" id="Phobius"/>
    </source>
</evidence>
<dbReference type="SUPFAM" id="SSF55781">
    <property type="entry name" value="GAF domain-like"/>
    <property type="match status" value="1"/>
</dbReference>
<dbReference type="GO" id="GO:0005886">
    <property type="term" value="C:plasma membrane"/>
    <property type="evidence" value="ECO:0007669"/>
    <property type="project" value="UniProtKB-SubCell"/>
</dbReference>
<gene>
    <name evidence="20" type="ORF">DS745_17800</name>
</gene>
<dbReference type="Gene3D" id="6.10.340.10">
    <property type="match status" value="1"/>
</dbReference>
<evidence type="ECO:0000256" key="8">
    <source>
        <dbReference type="ARBA" id="ARBA00022741"/>
    </source>
</evidence>
<dbReference type="InterPro" id="IPR004358">
    <property type="entry name" value="Sig_transdc_His_kin-like_C"/>
</dbReference>
<dbReference type="PROSITE" id="PS50109">
    <property type="entry name" value="HIS_KIN"/>
    <property type="match status" value="1"/>
</dbReference>
<evidence type="ECO:0000256" key="7">
    <source>
        <dbReference type="ARBA" id="ARBA00022679"/>
    </source>
</evidence>
<evidence type="ECO:0000256" key="15">
    <source>
        <dbReference type="SAM" id="Coils"/>
    </source>
</evidence>
<dbReference type="GO" id="GO:0000155">
    <property type="term" value="F:phosphorelay sensor kinase activity"/>
    <property type="evidence" value="ECO:0007669"/>
    <property type="project" value="InterPro"/>
</dbReference>
<feature type="domain" description="Response regulatory" evidence="18">
    <location>
        <begin position="773"/>
        <end position="889"/>
    </location>
</feature>
<dbReference type="InterPro" id="IPR036890">
    <property type="entry name" value="HATPase_C_sf"/>
</dbReference>
<evidence type="ECO:0000256" key="3">
    <source>
        <dbReference type="ARBA" id="ARBA00006402"/>
    </source>
</evidence>
<feature type="transmembrane region" description="Helical" evidence="16">
    <location>
        <begin position="186"/>
        <end position="208"/>
    </location>
</feature>
<dbReference type="InterPro" id="IPR003661">
    <property type="entry name" value="HisK_dim/P_dom"/>
</dbReference>
<dbReference type="Pfam" id="PF00512">
    <property type="entry name" value="HisKA"/>
    <property type="match status" value="1"/>
</dbReference>
<dbReference type="Pfam" id="PF02518">
    <property type="entry name" value="HATPase_c"/>
    <property type="match status" value="1"/>
</dbReference>
<dbReference type="InterPro" id="IPR011006">
    <property type="entry name" value="CheY-like_superfamily"/>
</dbReference>
<dbReference type="PROSITE" id="PS50885">
    <property type="entry name" value="HAMP"/>
    <property type="match status" value="1"/>
</dbReference>
<dbReference type="PRINTS" id="PR00344">
    <property type="entry name" value="BCTRLSENSOR"/>
</dbReference>
<keyword evidence="16" id="KW-0812">Transmembrane</keyword>
<evidence type="ECO:0000256" key="1">
    <source>
        <dbReference type="ARBA" id="ARBA00000085"/>
    </source>
</evidence>
<dbReference type="Gene3D" id="1.10.287.130">
    <property type="match status" value="1"/>
</dbReference>
<keyword evidence="8" id="KW-0547">Nucleotide-binding</keyword>
<comment type="similarity">
    <text evidence="3">In the N-terminal section; belongs to the phytochrome family.</text>
</comment>
<dbReference type="FunFam" id="3.30.565.10:FF:000010">
    <property type="entry name" value="Sensor histidine kinase RcsC"/>
    <property type="match status" value="1"/>
</dbReference>
<dbReference type="Proteomes" id="UP000290649">
    <property type="component" value="Unassembled WGS sequence"/>
</dbReference>
<dbReference type="InterPro" id="IPR036097">
    <property type="entry name" value="HisK_dim/P_sf"/>
</dbReference>
<proteinExistence type="inferred from homology"/>
<evidence type="ECO:0000256" key="9">
    <source>
        <dbReference type="ARBA" id="ARBA00022777"/>
    </source>
</evidence>
<dbReference type="SUPFAM" id="SSF52172">
    <property type="entry name" value="CheY-like"/>
    <property type="match status" value="1"/>
</dbReference>
<feature type="transmembrane region" description="Helical" evidence="16">
    <location>
        <begin position="7"/>
        <end position="29"/>
    </location>
</feature>
<dbReference type="RefSeq" id="WP_129079554.1">
    <property type="nucleotide sequence ID" value="NZ_QOUX01000046.1"/>
</dbReference>
<comment type="caution">
    <text evidence="20">The sequence shown here is derived from an EMBL/GenBank/DDBJ whole genome shotgun (WGS) entry which is preliminary data.</text>
</comment>
<dbReference type="SMART" id="SM00388">
    <property type="entry name" value="HisKA"/>
    <property type="match status" value="1"/>
</dbReference>